<reference evidence="2 3" key="1">
    <citation type="journal article" date="2020" name="Nat. Commun.">
        <title>Genome of Tripterygium wilfordii and identification of cytochrome P450 involved in triptolide biosynthesis.</title>
        <authorList>
            <person name="Tu L."/>
            <person name="Su P."/>
            <person name="Zhang Z."/>
            <person name="Gao L."/>
            <person name="Wang J."/>
            <person name="Hu T."/>
            <person name="Zhou J."/>
            <person name="Zhang Y."/>
            <person name="Zhao Y."/>
            <person name="Liu Y."/>
            <person name="Song Y."/>
            <person name="Tong Y."/>
            <person name="Lu Y."/>
            <person name="Yang J."/>
            <person name="Xu C."/>
            <person name="Jia M."/>
            <person name="Peters R.J."/>
            <person name="Huang L."/>
            <person name="Gao W."/>
        </authorList>
    </citation>
    <scope>NUCLEOTIDE SEQUENCE [LARGE SCALE GENOMIC DNA]</scope>
    <source>
        <strain evidence="3">cv. XIE 37</strain>
        <tissue evidence="2">Leaf</tissue>
    </source>
</reference>
<protein>
    <submittedName>
        <fullName evidence="2">Uncharacterized protein</fullName>
    </submittedName>
</protein>
<feature type="compositionally biased region" description="Polar residues" evidence="1">
    <location>
        <begin position="88"/>
        <end position="104"/>
    </location>
</feature>
<organism evidence="2 3">
    <name type="scientific">Tripterygium wilfordii</name>
    <name type="common">Thunder God vine</name>
    <dbReference type="NCBI Taxonomy" id="458696"/>
    <lineage>
        <taxon>Eukaryota</taxon>
        <taxon>Viridiplantae</taxon>
        <taxon>Streptophyta</taxon>
        <taxon>Embryophyta</taxon>
        <taxon>Tracheophyta</taxon>
        <taxon>Spermatophyta</taxon>
        <taxon>Magnoliopsida</taxon>
        <taxon>eudicotyledons</taxon>
        <taxon>Gunneridae</taxon>
        <taxon>Pentapetalae</taxon>
        <taxon>rosids</taxon>
        <taxon>fabids</taxon>
        <taxon>Celastrales</taxon>
        <taxon>Celastraceae</taxon>
        <taxon>Tripterygium</taxon>
    </lineage>
</organism>
<sequence length="129" mass="14230">MYIASSIHGDDDFKNYSHDQDEQDSDDSLASDASSGPGYQGTSRAAEDEEDQNNGLKKKKKLSLKKPISEKKKKKKEEDKKEAGFVYSTRTGADTITTTSQTGSKAPISRHPIKHAYTGDILHQPSPEE</sequence>
<keyword evidence="3" id="KW-1185">Reference proteome</keyword>
<feature type="region of interest" description="Disordered" evidence="1">
    <location>
        <begin position="1"/>
        <end position="129"/>
    </location>
</feature>
<gene>
    <name evidence="2" type="ORF">HS088_TW15G00122</name>
</gene>
<comment type="caution">
    <text evidence="2">The sequence shown here is derived from an EMBL/GenBank/DDBJ whole genome shotgun (WGS) entry which is preliminary data.</text>
</comment>
<evidence type="ECO:0000313" key="3">
    <source>
        <dbReference type="Proteomes" id="UP000593562"/>
    </source>
</evidence>
<dbReference type="AlphaFoldDB" id="A0A7J7CKP8"/>
<evidence type="ECO:0000313" key="2">
    <source>
        <dbReference type="EMBL" id="KAF5734630.1"/>
    </source>
</evidence>
<dbReference type="InParanoid" id="A0A7J7CKP8"/>
<dbReference type="Proteomes" id="UP000593562">
    <property type="component" value="Unassembled WGS sequence"/>
</dbReference>
<dbReference type="EMBL" id="JAAARO010000015">
    <property type="protein sequence ID" value="KAF5734630.1"/>
    <property type="molecule type" value="Genomic_DNA"/>
</dbReference>
<name>A0A7J7CKP8_TRIWF</name>
<proteinExistence type="predicted"/>
<accession>A0A7J7CKP8</accession>
<evidence type="ECO:0000256" key="1">
    <source>
        <dbReference type="SAM" id="MobiDB-lite"/>
    </source>
</evidence>
<feature type="compositionally biased region" description="Basic and acidic residues" evidence="1">
    <location>
        <begin position="8"/>
        <end position="20"/>
    </location>
</feature>